<dbReference type="PANTHER" id="PTHR32114">
    <property type="entry name" value="ABC TRANSPORTER ABCH.3"/>
    <property type="match status" value="1"/>
</dbReference>
<dbReference type="Gene3D" id="3.40.50.300">
    <property type="entry name" value="P-loop containing nucleotide triphosphate hydrolases"/>
    <property type="match status" value="2"/>
</dbReference>
<name>A0A1N7KNG6_9RHOB</name>
<dbReference type="GO" id="GO:0004527">
    <property type="term" value="F:exonuclease activity"/>
    <property type="evidence" value="ECO:0007669"/>
    <property type="project" value="UniProtKB-KW"/>
</dbReference>
<evidence type="ECO:0000313" key="5">
    <source>
        <dbReference type="Proteomes" id="UP000186141"/>
    </source>
</evidence>
<dbReference type="GO" id="GO:0006302">
    <property type="term" value="P:double-strand break repair"/>
    <property type="evidence" value="ECO:0007669"/>
    <property type="project" value="InterPro"/>
</dbReference>
<feature type="coiled-coil region" evidence="1">
    <location>
        <begin position="633"/>
        <end position="667"/>
    </location>
</feature>
<organism evidence="4 5">
    <name type="scientific">Gemmobacter megaterium</name>
    <dbReference type="NCBI Taxonomy" id="1086013"/>
    <lineage>
        <taxon>Bacteria</taxon>
        <taxon>Pseudomonadati</taxon>
        <taxon>Pseudomonadota</taxon>
        <taxon>Alphaproteobacteria</taxon>
        <taxon>Rhodobacterales</taxon>
        <taxon>Paracoccaceae</taxon>
        <taxon>Gemmobacter</taxon>
    </lineage>
</organism>
<dbReference type="Pfam" id="PF13476">
    <property type="entry name" value="AAA_23"/>
    <property type="match status" value="1"/>
</dbReference>
<protein>
    <submittedName>
        <fullName evidence="4">Exonuclease SbcC</fullName>
    </submittedName>
</protein>
<dbReference type="GO" id="GO:0016887">
    <property type="term" value="F:ATP hydrolysis activity"/>
    <property type="evidence" value="ECO:0007669"/>
    <property type="project" value="InterPro"/>
</dbReference>
<dbReference type="EMBL" id="FTOT01000001">
    <property type="protein sequence ID" value="SIS63143.1"/>
    <property type="molecule type" value="Genomic_DNA"/>
</dbReference>
<dbReference type="STRING" id="1086013.SAMN05421774_101571"/>
<dbReference type="AlphaFoldDB" id="A0A1N7KNG6"/>
<sequence>MRILSISGQNIASLAQPFAIDFTAAPLAGAGLFVITGETGAGKSSILDAMCLALYGDAPRLAGSAGDEVPDPSGKAIKARDSRAILRRGAAQGWAEVRFTARDGHDYVARWQARRARDKVDGQLQNVSRSLARISDGQVLASQITIVSDQITELTGFSYDEFRRTVLLAQGDFDAFLRADTNDRAGLLEKVTGTGLYRAVSSRIYERTEAARQAHGVLIQRREGHQILTDEDRATLEAERLVITEANQAAGAEAKTLKDALACHTRYAETSRQVGLAESTLEQAVTSQAEASVDRAQLARIDQATPLRAQWQTLRDARDRVKNATSSVAATTEYSNDTAAKANALQEVTRQAEDEHTARENEFKIFGPLWDQAAALDSRITSATTEVKTARSQAEALEQEAEQARIALQDLQQEDSKARETLQATEAELAERSSDCALADNWLQIRQHIVAHDEAQSALTRARSNSDTHQAEIERLTVALAELATRTENDTADEVRLTNEAANLAGRLSTLETTHPPERGSELQTLATALADMRRAEQEHGSARSDFAAAEKTAETAKEALATAQAKAGAAAEAMTTASAQVAALIAPTERADIAASDAARELRLRLEPGEPCPVCGSPEHLTHADSALAELAAGLRADLAAARAAVENARNEQAAALRAQDRAQGELEHAGRNAQTAEAMIATTWAHWQDAYNRALAVPNCPALPKEPGEDRAYLATLLDTTETARQAEAAAQVELSRLRNSLASTTSQREGLRKIIAGHTSARETWNGELANATSLQMLDLRAAETAEAESLRHATAISPILEQVGENLAIPGLSGRLESRVAEVTQLRKVRDSNSATLVALAPQLAKAESRSENAAKQFGEANEAVTARLNTLQTLQDERAPLLGGEVTATHRTRHNEARKGAAAALDAARNALAEATAAWAAARAKAEAAATEMTGANQAQEIAQSALAEALASTDLAPADLDTLFGLPATDVANLRQRLRALDDSVTSARATLDSRRKDHADAEAAGLPEDPPEALAEALSVLDAANQTRAERIGAIDGELQRDIAARTALAGLEVEIAQARSELDIWEAVNHAAGSRSGDKFARVAQSITLDVLVDHANHHLSDLNPRYRLRRAADLALQVEDCDMGGEARATRSLSGGERFLVSLALALALSRMGGKGGLAATLFIDEGFGSLDAGSLDLAIDALESLQSQGRQVGVISHVEAMKERIPTRIAVHKQGGGKSAIEVCQG</sequence>
<keyword evidence="4" id="KW-0378">Hydrolase</keyword>
<dbReference type="OrthoDB" id="9795626at2"/>
<keyword evidence="1" id="KW-0175">Coiled coil</keyword>
<dbReference type="InterPro" id="IPR038729">
    <property type="entry name" value="Rad50/SbcC_AAA"/>
</dbReference>
<feature type="domain" description="Rad50/SbcC-type AAA" evidence="3">
    <location>
        <begin position="6"/>
        <end position="207"/>
    </location>
</feature>
<dbReference type="Pfam" id="PF13558">
    <property type="entry name" value="SbcC_Walker_B"/>
    <property type="match status" value="1"/>
</dbReference>
<dbReference type="PANTHER" id="PTHR32114:SF2">
    <property type="entry name" value="ABC TRANSPORTER ABCH.3"/>
    <property type="match status" value="1"/>
</dbReference>
<feature type="region of interest" description="Disordered" evidence="2">
    <location>
        <begin position="994"/>
        <end position="1015"/>
    </location>
</feature>
<evidence type="ECO:0000259" key="3">
    <source>
        <dbReference type="Pfam" id="PF13476"/>
    </source>
</evidence>
<keyword evidence="5" id="KW-1185">Reference proteome</keyword>
<feature type="coiled-coil region" evidence="1">
    <location>
        <begin position="380"/>
        <end position="428"/>
    </location>
</feature>
<accession>A0A1N7KNG6</accession>
<keyword evidence="4" id="KW-0540">Nuclease</keyword>
<reference evidence="4 5" key="1">
    <citation type="submission" date="2017-01" db="EMBL/GenBank/DDBJ databases">
        <authorList>
            <person name="Mah S.A."/>
            <person name="Swanson W.J."/>
            <person name="Moy G.W."/>
            <person name="Vacquier V.D."/>
        </authorList>
    </citation>
    <scope>NUCLEOTIDE SEQUENCE [LARGE SCALE GENOMIC DNA]</scope>
    <source>
        <strain evidence="4 5">DSM 26375</strain>
    </source>
</reference>
<proteinExistence type="predicted"/>
<dbReference type="RefSeq" id="WP_076528458.1">
    <property type="nucleotide sequence ID" value="NZ_BMEH01000001.1"/>
</dbReference>
<gene>
    <name evidence="4" type="ORF">SAMN05421774_101571</name>
</gene>
<evidence type="ECO:0000256" key="2">
    <source>
        <dbReference type="SAM" id="MobiDB-lite"/>
    </source>
</evidence>
<evidence type="ECO:0000313" key="4">
    <source>
        <dbReference type="EMBL" id="SIS63143.1"/>
    </source>
</evidence>
<dbReference type="InterPro" id="IPR027417">
    <property type="entry name" value="P-loop_NTPase"/>
</dbReference>
<feature type="compositionally biased region" description="Basic and acidic residues" evidence="2">
    <location>
        <begin position="998"/>
        <end position="1008"/>
    </location>
</feature>
<evidence type="ECO:0000256" key="1">
    <source>
        <dbReference type="SAM" id="Coils"/>
    </source>
</evidence>
<keyword evidence="4" id="KW-0269">Exonuclease</keyword>
<dbReference type="Proteomes" id="UP000186141">
    <property type="component" value="Unassembled WGS sequence"/>
</dbReference>
<dbReference type="SUPFAM" id="SSF52540">
    <property type="entry name" value="P-loop containing nucleoside triphosphate hydrolases"/>
    <property type="match status" value="1"/>
</dbReference>